<evidence type="ECO:0000259" key="1">
    <source>
        <dbReference type="Pfam" id="PF04784"/>
    </source>
</evidence>
<accession>A0A822XLS2</accession>
<dbReference type="Pfam" id="PF04784">
    <property type="entry name" value="DUF547"/>
    <property type="match status" value="1"/>
</dbReference>
<dbReference type="AlphaFoldDB" id="A0A822XLS2"/>
<dbReference type="EMBL" id="DUZY01000001">
    <property type="protein sequence ID" value="DAD18478.1"/>
    <property type="molecule type" value="Genomic_DNA"/>
</dbReference>
<dbReference type="Proteomes" id="UP000607653">
    <property type="component" value="Unassembled WGS sequence"/>
</dbReference>
<reference evidence="2 3" key="1">
    <citation type="journal article" date="2020" name="Mol. Biol. Evol.">
        <title>Distinct Expression and Methylation Patterns for Genes with Different Fates following a Single Whole-Genome Duplication in Flowering Plants.</title>
        <authorList>
            <person name="Shi T."/>
            <person name="Rahmani R.S."/>
            <person name="Gugger P.F."/>
            <person name="Wang M."/>
            <person name="Li H."/>
            <person name="Zhang Y."/>
            <person name="Li Z."/>
            <person name="Wang Q."/>
            <person name="Van de Peer Y."/>
            <person name="Marchal K."/>
            <person name="Chen J."/>
        </authorList>
    </citation>
    <scope>NUCLEOTIDE SEQUENCE [LARGE SCALE GENOMIC DNA]</scope>
    <source>
        <tissue evidence="2">Leaf</tissue>
    </source>
</reference>
<organism evidence="2 3">
    <name type="scientific">Nelumbo nucifera</name>
    <name type="common">Sacred lotus</name>
    <dbReference type="NCBI Taxonomy" id="4432"/>
    <lineage>
        <taxon>Eukaryota</taxon>
        <taxon>Viridiplantae</taxon>
        <taxon>Streptophyta</taxon>
        <taxon>Embryophyta</taxon>
        <taxon>Tracheophyta</taxon>
        <taxon>Spermatophyta</taxon>
        <taxon>Magnoliopsida</taxon>
        <taxon>Proteales</taxon>
        <taxon>Nelumbonaceae</taxon>
        <taxon>Nelumbo</taxon>
    </lineage>
</organism>
<dbReference type="PANTHER" id="PTHR23054">
    <property type="entry name" value="TERNARY COMPLEX FACTOR MIP1, LEUCINE-ZIPPER-RELATED"/>
    <property type="match status" value="1"/>
</dbReference>
<gene>
    <name evidence="2" type="ORF">HUJ06_019941</name>
</gene>
<evidence type="ECO:0000313" key="3">
    <source>
        <dbReference type="Proteomes" id="UP000607653"/>
    </source>
</evidence>
<sequence length="290" mass="32464">MMPTPPSNAIQYLLGCVNPAFPNLQQVYEKNPGVEKISLAHTLKDHLYQCPSKLSEDLVRCMAAIYCWLHSVASTKPEKNRSPLLSRSSTRDWSCKSVVEIPWISTDKNQCFHASYAINNYRVLVEQLERVNVSQIGGNAQMAFWINVYNSLIMHAYLAYGIPHGSVRRMALFHKATYNIGGHAISTDVIEQSIFRFRTPRIGRWFETILSAAMRKKAGEERQLLYSKLGLQSSQPLICFALCTGASSDPVVHRESLSQSNQEYILVTTELDKKGSPVHETPTNAGSGEG</sequence>
<keyword evidence="3" id="KW-1185">Reference proteome</keyword>
<dbReference type="PANTHER" id="PTHR23054:SF26">
    <property type="entry name" value="ELECTRON TRANSPORTER"/>
    <property type="match status" value="1"/>
</dbReference>
<dbReference type="InterPro" id="IPR006869">
    <property type="entry name" value="DUF547"/>
</dbReference>
<protein>
    <recommendedName>
        <fullName evidence="1">DUF547 domain-containing protein</fullName>
    </recommendedName>
</protein>
<feature type="domain" description="DUF547" evidence="1">
    <location>
        <begin position="136"/>
        <end position="253"/>
    </location>
</feature>
<comment type="caution">
    <text evidence="2">The sequence shown here is derived from an EMBL/GenBank/DDBJ whole genome shotgun (WGS) entry which is preliminary data.</text>
</comment>
<proteinExistence type="predicted"/>
<evidence type="ECO:0000313" key="2">
    <source>
        <dbReference type="EMBL" id="DAD18478.1"/>
    </source>
</evidence>
<name>A0A822XLS2_NELNU</name>